<dbReference type="PANTHER" id="PTHR48044">
    <property type="entry name" value="GLYCOSYLTRANSFERASE"/>
    <property type="match status" value="1"/>
</dbReference>
<dbReference type="InterPro" id="IPR035595">
    <property type="entry name" value="UDP_glycos_trans_CS"/>
</dbReference>
<dbReference type="Proteomes" id="UP001289374">
    <property type="component" value="Unassembled WGS sequence"/>
</dbReference>
<dbReference type="FunFam" id="3.40.50.2000:FF:000060">
    <property type="entry name" value="Glycosyltransferase"/>
    <property type="match status" value="1"/>
</dbReference>
<keyword evidence="2 4" id="KW-0328">Glycosyltransferase</keyword>
<accession>A0AAE2BK99</accession>
<dbReference type="GO" id="GO:0016138">
    <property type="term" value="P:glycoside biosynthetic process"/>
    <property type="evidence" value="ECO:0007669"/>
    <property type="project" value="UniProtKB-ARBA"/>
</dbReference>
<evidence type="ECO:0000256" key="5">
    <source>
        <dbReference type="RuleBase" id="RU362057"/>
    </source>
</evidence>
<evidence type="ECO:0000256" key="2">
    <source>
        <dbReference type="ARBA" id="ARBA00022676"/>
    </source>
</evidence>
<dbReference type="PANTHER" id="PTHR48044:SF82">
    <property type="entry name" value="GLYCOSYLTRANSFERASE"/>
    <property type="match status" value="1"/>
</dbReference>
<dbReference type="PROSITE" id="PS00375">
    <property type="entry name" value="UDPGT"/>
    <property type="match status" value="1"/>
</dbReference>
<organism evidence="7 8">
    <name type="scientific">Sesamum angolense</name>
    <dbReference type="NCBI Taxonomy" id="2727404"/>
    <lineage>
        <taxon>Eukaryota</taxon>
        <taxon>Viridiplantae</taxon>
        <taxon>Streptophyta</taxon>
        <taxon>Embryophyta</taxon>
        <taxon>Tracheophyta</taxon>
        <taxon>Spermatophyta</taxon>
        <taxon>Magnoliopsida</taxon>
        <taxon>eudicotyledons</taxon>
        <taxon>Gunneridae</taxon>
        <taxon>Pentapetalae</taxon>
        <taxon>asterids</taxon>
        <taxon>lamiids</taxon>
        <taxon>Lamiales</taxon>
        <taxon>Pedaliaceae</taxon>
        <taxon>Sesamum</taxon>
    </lineage>
</organism>
<evidence type="ECO:0000256" key="6">
    <source>
        <dbReference type="SAM" id="SignalP"/>
    </source>
</evidence>
<name>A0AAE2BK99_9LAMI</name>
<evidence type="ECO:0000313" key="8">
    <source>
        <dbReference type="Proteomes" id="UP001289374"/>
    </source>
</evidence>
<dbReference type="CDD" id="cd03784">
    <property type="entry name" value="GT1_Gtf-like"/>
    <property type="match status" value="1"/>
</dbReference>
<dbReference type="EC" id="2.4.1.-" evidence="5"/>
<proteinExistence type="inferred from homology"/>
<dbReference type="GO" id="GO:0008194">
    <property type="term" value="F:UDP-glycosyltransferase activity"/>
    <property type="evidence" value="ECO:0007669"/>
    <property type="project" value="InterPro"/>
</dbReference>
<keyword evidence="6" id="KW-0732">Signal</keyword>
<evidence type="ECO:0000256" key="1">
    <source>
        <dbReference type="ARBA" id="ARBA00009995"/>
    </source>
</evidence>
<reference evidence="7" key="1">
    <citation type="submission" date="2020-06" db="EMBL/GenBank/DDBJ databases">
        <authorList>
            <person name="Li T."/>
            <person name="Hu X."/>
            <person name="Zhang T."/>
            <person name="Song X."/>
            <person name="Zhang H."/>
            <person name="Dai N."/>
            <person name="Sheng W."/>
            <person name="Hou X."/>
            <person name="Wei L."/>
        </authorList>
    </citation>
    <scope>NUCLEOTIDE SEQUENCE</scope>
    <source>
        <strain evidence="7">K16</strain>
        <tissue evidence="7">Leaf</tissue>
    </source>
</reference>
<evidence type="ECO:0000256" key="4">
    <source>
        <dbReference type="RuleBase" id="RU003718"/>
    </source>
</evidence>
<sequence length="461" mass="51675">MAIFKVLMFPWLAHGHVFPFLELAKALSNTNIFHIYFCSTSINLESIRNNLNQHSSSSSSSSSSDHHLSIELIELHLPPHPHLPTLPHHQEHTPTLMPTLMHAFQLSASTFSDIITRLKPDLLIYDGFQPWSAKLASSQGIPAVYFALTGSIAFSFFHHLFTHKSSDSFPYPAICLHEYEKRDLIAEEASIKVQDVDEGFAFGVFELSCDIVLIKSCCMGVERKYIDYLSTLCKRRIVPVGPLVQENAVDHETDSWIMNWLSKKSKSSTLYISFGSENYFSKDQIQEIAKGLELSKVNFIWVVRSPVGSDHINVEEALPEGFVDRVRERGVLVQEWAPQAAILASPAVAGFMSHCGWSSITESVYFGVPVVAVPLKLDQPVNSRLVVEAGFGVEVVRDEEGKFDGEGVGRAIDEVMLGESGERLRKRVRELSEKIKVEEEDRFCVVVEELSRICTKKSTCS</sequence>
<protein>
    <recommendedName>
        <fullName evidence="5">Glycosyltransferase</fullName>
        <ecNumber evidence="5">2.4.1.-</ecNumber>
    </recommendedName>
</protein>
<comment type="caution">
    <text evidence="7">The sequence shown here is derived from an EMBL/GenBank/DDBJ whole genome shotgun (WGS) entry which is preliminary data.</text>
</comment>
<evidence type="ECO:0000313" key="7">
    <source>
        <dbReference type="EMBL" id="KAK4388476.1"/>
    </source>
</evidence>
<feature type="signal peptide" evidence="6">
    <location>
        <begin position="1"/>
        <end position="15"/>
    </location>
</feature>
<reference evidence="7" key="2">
    <citation type="journal article" date="2024" name="Plant">
        <title>Genomic evolution and insights into agronomic trait innovations of Sesamum species.</title>
        <authorList>
            <person name="Miao H."/>
            <person name="Wang L."/>
            <person name="Qu L."/>
            <person name="Liu H."/>
            <person name="Sun Y."/>
            <person name="Le M."/>
            <person name="Wang Q."/>
            <person name="Wei S."/>
            <person name="Zheng Y."/>
            <person name="Lin W."/>
            <person name="Duan Y."/>
            <person name="Cao H."/>
            <person name="Xiong S."/>
            <person name="Wang X."/>
            <person name="Wei L."/>
            <person name="Li C."/>
            <person name="Ma Q."/>
            <person name="Ju M."/>
            <person name="Zhao R."/>
            <person name="Li G."/>
            <person name="Mu C."/>
            <person name="Tian Q."/>
            <person name="Mei H."/>
            <person name="Zhang T."/>
            <person name="Gao T."/>
            <person name="Zhang H."/>
        </authorList>
    </citation>
    <scope>NUCLEOTIDE SEQUENCE</scope>
    <source>
        <strain evidence="7">K16</strain>
    </source>
</reference>
<comment type="similarity">
    <text evidence="1 4">Belongs to the UDP-glycosyltransferase family.</text>
</comment>
<dbReference type="Pfam" id="PF00201">
    <property type="entry name" value="UDPGT"/>
    <property type="match status" value="1"/>
</dbReference>
<dbReference type="EMBL" id="JACGWL010000014">
    <property type="protein sequence ID" value="KAK4388476.1"/>
    <property type="molecule type" value="Genomic_DNA"/>
</dbReference>
<evidence type="ECO:0000256" key="3">
    <source>
        <dbReference type="ARBA" id="ARBA00022679"/>
    </source>
</evidence>
<dbReference type="AlphaFoldDB" id="A0AAE2BK99"/>
<feature type="chain" id="PRO_5042197554" description="Glycosyltransferase" evidence="6">
    <location>
        <begin position="16"/>
        <end position="461"/>
    </location>
</feature>
<dbReference type="InterPro" id="IPR002213">
    <property type="entry name" value="UDP_glucos_trans"/>
</dbReference>
<keyword evidence="3 4" id="KW-0808">Transferase</keyword>
<gene>
    <name evidence="7" type="ORF">Sango_2454200</name>
</gene>
<keyword evidence="8" id="KW-1185">Reference proteome</keyword>
<dbReference type="Gene3D" id="3.40.50.2000">
    <property type="entry name" value="Glycogen Phosphorylase B"/>
    <property type="match status" value="2"/>
</dbReference>
<dbReference type="SUPFAM" id="SSF53756">
    <property type="entry name" value="UDP-Glycosyltransferase/glycogen phosphorylase"/>
    <property type="match status" value="1"/>
</dbReference>